<protein>
    <submittedName>
        <fullName evidence="2">THUMP domain-containing protein</fullName>
    </submittedName>
</protein>
<organism evidence="1 2">
    <name type="scientific">Steinernema glaseri</name>
    <dbReference type="NCBI Taxonomy" id="37863"/>
    <lineage>
        <taxon>Eukaryota</taxon>
        <taxon>Metazoa</taxon>
        <taxon>Ecdysozoa</taxon>
        <taxon>Nematoda</taxon>
        <taxon>Chromadorea</taxon>
        <taxon>Rhabditida</taxon>
        <taxon>Tylenchina</taxon>
        <taxon>Panagrolaimomorpha</taxon>
        <taxon>Strongyloidoidea</taxon>
        <taxon>Steinernematidae</taxon>
        <taxon>Steinernema</taxon>
    </lineage>
</organism>
<evidence type="ECO:0000313" key="2">
    <source>
        <dbReference type="WBParaSite" id="L893_g8713.t1"/>
    </source>
</evidence>
<dbReference type="AlphaFoldDB" id="A0A1I8ASC0"/>
<accession>A0A1I8ASC0</accession>
<dbReference type="Proteomes" id="UP000095287">
    <property type="component" value="Unplaced"/>
</dbReference>
<keyword evidence="1" id="KW-1185">Reference proteome</keyword>
<sequence>MFKKRASERIKTKNGLRCMIWTHLEESRPRAVLLEEVVHRCKVVYGEDENVLREIRAIFNREILGNECSVFNATETPKGIVLRRDSLTLKAILGVALSFKDAFQATRAT</sequence>
<evidence type="ECO:0000313" key="1">
    <source>
        <dbReference type="Proteomes" id="UP000095287"/>
    </source>
</evidence>
<name>A0A1I8ASC0_9BILA</name>
<reference evidence="2" key="1">
    <citation type="submission" date="2016-11" db="UniProtKB">
        <authorList>
            <consortium name="WormBaseParasite"/>
        </authorList>
    </citation>
    <scope>IDENTIFICATION</scope>
</reference>
<dbReference type="WBParaSite" id="L893_g8713.t1">
    <property type="protein sequence ID" value="L893_g8713.t1"/>
    <property type="gene ID" value="L893_g8713"/>
</dbReference>
<proteinExistence type="predicted"/>